<dbReference type="GO" id="GO:0006914">
    <property type="term" value="P:autophagy"/>
    <property type="evidence" value="ECO:0007669"/>
    <property type="project" value="UniProtKB-KW"/>
</dbReference>
<keyword evidence="12" id="KW-1185">Reference proteome</keyword>
<dbReference type="CDD" id="cd17679">
    <property type="entry name" value="RUN_PLEKHM1"/>
    <property type="match status" value="1"/>
</dbReference>
<keyword evidence="6" id="KW-0863">Zinc-finger</keyword>
<dbReference type="GO" id="GO:0008270">
    <property type="term" value="F:zinc ion binding"/>
    <property type="evidence" value="ECO:0007669"/>
    <property type="project" value="UniProtKB-KW"/>
</dbReference>
<keyword evidence="8" id="KW-0072">Autophagy</keyword>
<dbReference type="Pfam" id="PF02759">
    <property type="entry name" value="RUN"/>
    <property type="match status" value="1"/>
</dbReference>
<dbReference type="PANTHER" id="PTHR12326:SF12">
    <property type="entry name" value="PLECKSTRIN HOMOLOGY AND RUN DOMAIN CONTAINING M1"/>
    <property type="match status" value="1"/>
</dbReference>
<reference evidence="11 12" key="1">
    <citation type="journal article" date="2019" name="PLoS Biol.">
        <title>Sex chromosomes control vertical transmission of feminizing Wolbachia symbionts in an isopod.</title>
        <authorList>
            <person name="Becking T."/>
            <person name="Chebbi M.A."/>
            <person name="Giraud I."/>
            <person name="Moumen B."/>
            <person name="Laverre T."/>
            <person name="Caubet Y."/>
            <person name="Peccoud J."/>
            <person name="Gilbert C."/>
            <person name="Cordaux R."/>
        </authorList>
    </citation>
    <scope>NUCLEOTIDE SEQUENCE [LARGE SCALE GENOMIC DNA]</scope>
    <source>
        <strain evidence="11">ANa2</strain>
        <tissue evidence="11">Whole body excluding digestive tract and cuticle</tissue>
    </source>
</reference>
<accession>A0A5N5TFR0</accession>
<feature type="domain" description="RUN" evidence="10">
    <location>
        <begin position="52"/>
        <end position="191"/>
    </location>
</feature>
<evidence type="ECO:0000256" key="5">
    <source>
        <dbReference type="ARBA" id="ARBA00022753"/>
    </source>
</evidence>
<dbReference type="InterPro" id="IPR004012">
    <property type="entry name" value="Run_dom"/>
</dbReference>
<dbReference type="InterPro" id="IPR047326">
    <property type="entry name" value="RUN_PLEKHM1"/>
</dbReference>
<dbReference type="InterPro" id="IPR025258">
    <property type="entry name" value="RH_dom"/>
</dbReference>
<dbReference type="EMBL" id="SEYY01001863">
    <property type="protein sequence ID" value="KAB7505067.1"/>
    <property type="molecule type" value="Genomic_DNA"/>
</dbReference>
<name>A0A5N5TFR0_9CRUS</name>
<dbReference type="Gene3D" id="1.20.58.900">
    <property type="match status" value="1"/>
</dbReference>
<keyword evidence="2" id="KW-0597">Phosphoprotein</keyword>
<dbReference type="SMART" id="SM01175">
    <property type="entry name" value="DUF4206"/>
    <property type="match status" value="1"/>
</dbReference>
<dbReference type="PANTHER" id="PTHR12326">
    <property type="entry name" value="PLECKSTRIN HOMOLOGY DOMAIN CONTAINING PROTEIN"/>
    <property type="match status" value="1"/>
</dbReference>
<dbReference type="GO" id="GO:0005770">
    <property type="term" value="C:late endosome"/>
    <property type="evidence" value="ECO:0007669"/>
    <property type="project" value="UniProtKB-SubCell"/>
</dbReference>
<proteinExistence type="predicted"/>
<dbReference type="InterPro" id="IPR037213">
    <property type="entry name" value="Run_dom_sf"/>
</dbReference>
<evidence type="ECO:0000256" key="4">
    <source>
        <dbReference type="ARBA" id="ARBA00022737"/>
    </source>
</evidence>
<dbReference type="InterPro" id="IPR051366">
    <property type="entry name" value="DEF8"/>
</dbReference>
<evidence type="ECO:0000256" key="1">
    <source>
        <dbReference type="ARBA" id="ARBA00004603"/>
    </source>
</evidence>
<dbReference type="AlphaFoldDB" id="A0A5N5TFR0"/>
<dbReference type="PROSITE" id="PS50826">
    <property type="entry name" value="RUN"/>
    <property type="match status" value="1"/>
</dbReference>
<evidence type="ECO:0000313" key="12">
    <source>
        <dbReference type="Proteomes" id="UP000326759"/>
    </source>
</evidence>
<organism evidence="11 12">
    <name type="scientific">Armadillidium nasatum</name>
    <dbReference type="NCBI Taxonomy" id="96803"/>
    <lineage>
        <taxon>Eukaryota</taxon>
        <taxon>Metazoa</taxon>
        <taxon>Ecdysozoa</taxon>
        <taxon>Arthropoda</taxon>
        <taxon>Crustacea</taxon>
        <taxon>Multicrustacea</taxon>
        <taxon>Malacostraca</taxon>
        <taxon>Eumalacostraca</taxon>
        <taxon>Peracarida</taxon>
        <taxon>Isopoda</taxon>
        <taxon>Oniscidea</taxon>
        <taxon>Crinocheta</taxon>
        <taxon>Armadillidiidae</taxon>
        <taxon>Armadillidium</taxon>
    </lineage>
</organism>
<keyword evidence="4" id="KW-0677">Repeat</keyword>
<evidence type="ECO:0000256" key="9">
    <source>
        <dbReference type="SAM" id="MobiDB-lite"/>
    </source>
</evidence>
<dbReference type="SMART" id="SM00593">
    <property type="entry name" value="RUN"/>
    <property type="match status" value="1"/>
</dbReference>
<protein>
    <submittedName>
        <fullName evidence="11">Pleckstrin homology domain-containing family M member 3</fullName>
    </submittedName>
</protein>
<evidence type="ECO:0000256" key="8">
    <source>
        <dbReference type="ARBA" id="ARBA00023006"/>
    </source>
</evidence>
<gene>
    <name evidence="11" type="primary">plekhm3</name>
    <name evidence="11" type="ORF">Anas_11451</name>
</gene>
<evidence type="ECO:0000256" key="6">
    <source>
        <dbReference type="ARBA" id="ARBA00022771"/>
    </source>
</evidence>
<comment type="caution">
    <text evidence="11">The sequence shown here is derived from an EMBL/GenBank/DDBJ whole genome shotgun (WGS) entry which is preliminary data.</text>
</comment>
<evidence type="ECO:0000256" key="3">
    <source>
        <dbReference type="ARBA" id="ARBA00022723"/>
    </source>
</evidence>
<dbReference type="SUPFAM" id="SSF140741">
    <property type="entry name" value="RUN domain-like"/>
    <property type="match status" value="1"/>
</dbReference>
<keyword evidence="7" id="KW-0862">Zinc</keyword>
<evidence type="ECO:0000259" key="10">
    <source>
        <dbReference type="PROSITE" id="PS50826"/>
    </source>
</evidence>
<keyword evidence="3" id="KW-0479">Metal-binding</keyword>
<dbReference type="OrthoDB" id="62364at2759"/>
<dbReference type="Proteomes" id="UP000326759">
    <property type="component" value="Unassembled WGS sequence"/>
</dbReference>
<evidence type="ECO:0000313" key="11">
    <source>
        <dbReference type="EMBL" id="KAB7505067.1"/>
    </source>
</evidence>
<sequence length="627" mass="70634">MLSFHSKRDRREAVIRATLLEQLKESIQSLIYGPGGENVPKLSSSGPKGQVLGHTDNTNALCCILEALFIHGLKDTLGEKLSSMFSGDLDRMPVPNFWMVVMVISHRDLIEQVSSLSFIMSDVGKSRAWMRLALNQGQLVSYLSVLASDPQTLKDYYRPTAFLSDTESCDIMIRILQPLSGIAFNLATNAAVLNTWSQTPLILSGIWIPTNYEQSTFPVLSATDVASTFIDDSEEPGIAIPQTPLSDQMFDLIIGGTPETRFINESIDYSERDIIPALNVTECEIPNEKSAAGPSVISESKSPPVDSFGALSLEKDFCESALETSSQAEEDTQSVERERRLSSMTVQSEREDSIMNRSISVVSDTNEYRNLIADWEASDAGENLPAFLTTNTTSYCLPENLRQPVPKEMGIPEEDSDYEFLSTHLPSESEMSGFLPFLTILMNEKGMDYQNYQCSTPGCAAPIGIIYGKPRVCKYDGKYYCYECHQGDTSIIPARVIHNWDFSLYPVCTLNKKWLDTVMMHPLLDIRLVNPKLYQHFEELSELQVLRIQLHFIQAYLFTCSVDKGQELRKLFWPREHLYEHVHLYSVFDLKQTNEKKLVPLARKAVTTGRKCQICYVRGFIAKFAKI</sequence>
<feature type="region of interest" description="Disordered" evidence="9">
    <location>
        <begin position="321"/>
        <end position="349"/>
    </location>
</feature>
<dbReference type="Pfam" id="PF13901">
    <property type="entry name" value="RH_dom"/>
    <property type="match status" value="1"/>
</dbReference>
<comment type="subcellular location">
    <subcellularLocation>
        <location evidence="1">Late endosome</location>
    </subcellularLocation>
</comment>
<evidence type="ECO:0000256" key="2">
    <source>
        <dbReference type="ARBA" id="ARBA00022553"/>
    </source>
</evidence>
<evidence type="ECO:0000256" key="7">
    <source>
        <dbReference type="ARBA" id="ARBA00022833"/>
    </source>
</evidence>
<keyword evidence="5" id="KW-0967">Endosome</keyword>